<dbReference type="AlphaFoldDB" id="S1NW44"/>
<keyword evidence="4" id="KW-0067">ATP-binding</keyword>
<dbReference type="PROSITE" id="PS51192">
    <property type="entry name" value="HELICASE_ATP_BIND_1"/>
    <property type="match status" value="1"/>
</dbReference>
<dbReference type="InterPro" id="IPR050547">
    <property type="entry name" value="DEAD_box_RNA_helicases"/>
</dbReference>
<dbReference type="CDD" id="cd00268">
    <property type="entry name" value="DEADc"/>
    <property type="match status" value="1"/>
</dbReference>
<dbReference type="OrthoDB" id="9805696at2"/>
<evidence type="ECO:0000256" key="1">
    <source>
        <dbReference type="ARBA" id="ARBA00022741"/>
    </source>
</evidence>
<accession>S1NW44</accession>
<dbReference type="InterPro" id="IPR001650">
    <property type="entry name" value="Helicase_C-like"/>
</dbReference>
<dbReference type="SUPFAM" id="SSF52540">
    <property type="entry name" value="P-loop containing nucleoside triphosphate hydrolases"/>
    <property type="match status" value="1"/>
</dbReference>
<evidence type="ECO:0000259" key="6">
    <source>
        <dbReference type="PROSITE" id="PS51192"/>
    </source>
</evidence>
<dbReference type="SMART" id="SM00490">
    <property type="entry name" value="HELICc"/>
    <property type="match status" value="1"/>
</dbReference>
<feature type="region of interest" description="Disordered" evidence="5">
    <location>
        <begin position="370"/>
        <end position="396"/>
    </location>
</feature>
<organism evidence="8 9">
    <name type="scientific">Enterococcus columbae DSM 7374 = ATCC 51263</name>
    <dbReference type="NCBI Taxonomy" id="1121865"/>
    <lineage>
        <taxon>Bacteria</taxon>
        <taxon>Bacillati</taxon>
        <taxon>Bacillota</taxon>
        <taxon>Bacilli</taxon>
        <taxon>Lactobacillales</taxon>
        <taxon>Enterococcaceae</taxon>
        <taxon>Enterococcus</taxon>
    </lineage>
</organism>
<dbReference type="GO" id="GO:0005524">
    <property type="term" value="F:ATP binding"/>
    <property type="evidence" value="ECO:0007669"/>
    <property type="project" value="UniProtKB-KW"/>
</dbReference>
<feature type="domain" description="Helicase ATP-binding" evidence="6">
    <location>
        <begin position="30"/>
        <end position="199"/>
    </location>
</feature>
<reference evidence="8 9" key="1">
    <citation type="submission" date="2013-03" db="EMBL/GenBank/DDBJ databases">
        <title>The Genome Sequence of Enterococcus columbae ATCC_51263 (PacBio/Illumina hybrid assembly).</title>
        <authorList>
            <consortium name="The Broad Institute Genomics Platform"/>
            <consortium name="The Broad Institute Genome Sequencing Center for Infectious Disease"/>
            <person name="Earl A."/>
            <person name="Russ C."/>
            <person name="Gilmore M."/>
            <person name="Surin D."/>
            <person name="Walker B."/>
            <person name="Young S."/>
            <person name="Zeng Q."/>
            <person name="Gargeya S."/>
            <person name="Fitzgerald M."/>
            <person name="Haas B."/>
            <person name="Abouelleil A."/>
            <person name="Allen A.W."/>
            <person name="Alvarado L."/>
            <person name="Arachchi H.M."/>
            <person name="Berlin A.M."/>
            <person name="Chapman S.B."/>
            <person name="Gainer-Dewar J."/>
            <person name="Goldberg J."/>
            <person name="Griggs A."/>
            <person name="Gujja S."/>
            <person name="Hansen M."/>
            <person name="Howarth C."/>
            <person name="Imamovic A."/>
            <person name="Ireland A."/>
            <person name="Larimer J."/>
            <person name="McCowan C."/>
            <person name="Murphy C."/>
            <person name="Pearson M."/>
            <person name="Poon T.W."/>
            <person name="Priest M."/>
            <person name="Roberts A."/>
            <person name="Saif S."/>
            <person name="Shea T."/>
            <person name="Sisk P."/>
            <person name="Sykes S."/>
            <person name="Wortman J."/>
            <person name="Nusbaum C."/>
            <person name="Birren B."/>
        </authorList>
    </citation>
    <scope>NUCLEOTIDE SEQUENCE [LARGE SCALE GENOMIC DNA]</scope>
    <source>
        <strain evidence="8 9">ATCC 51263</strain>
    </source>
</reference>
<sequence length="396" mass="44638">MQVNHLPDAWQKRWQQQQFSQPTKIQEEAFNRMIQGESFVGVSPTGSGKTLAYLLPAMLQIKEKQLTQVLILTATQELAMQVTEVARAWANDLDLKVQPLIGGANIKRQIEKLKEKPEVIIGTVGRVVELVQQRKLKLHLIKTLILDEADQLLASKEASLLGHVMKAVDKNVQLTAFSASGQNLPTLFAKYYQKNLSLVDVTDQDDSQGRIFHGYIIWPKRQSVDALRRIAHIPSMQALVFFNQLSDLGAAEDKLLYHQLAVSSLASDQNKLMRKLALTAFKEGKSTLLLSTDIAARGLDIVELPYVINVDIPQDKASYLHRAGRVGRMGHDGMVLTLLEAHQVREYKKLLQDLDLTAEEYYLYAGQVTKEKPQKESGAKTPKIKKKDKNKKIRKK</sequence>
<protein>
    <recommendedName>
        <fullName evidence="10">DEAD/DEAH box helicase</fullName>
    </recommendedName>
</protein>
<evidence type="ECO:0000313" key="9">
    <source>
        <dbReference type="Proteomes" id="UP000014113"/>
    </source>
</evidence>
<evidence type="ECO:0008006" key="10">
    <source>
        <dbReference type="Google" id="ProtNLM"/>
    </source>
</evidence>
<dbReference type="Gene3D" id="3.40.50.300">
    <property type="entry name" value="P-loop containing nucleotide triphosphate hydrolases"/>
    <property type="match status" value="2"/>
</dbReference>
<name>S1NW44_9ENTE</name>
<evidence type="ECO:0000259" key="7">
    <source>
        <dbReference type="PROSITE" id="PS51194"/>
    </source>
</evidence>
<dbReference type="GO" id="GO:0016787">
    <property type="term" value="F:hydrolase activity"/>
    <property type="evidence" value="ECO:0007669"/>
    <property type="project" value="UniProtKB-KW"/>
</dbReference>
<dbReference type="InterPro" id="IPR044742">
    <property type="entry name" value="DEAD/DEAH_RhlB"/>
</dbReference>
<dbReference type="SMART" id="SM00487">
    <property type="entry name" value="DEXDc"/>
    <property type="match status" value="1"/>
</dbReference>
<dbReference type="GO" id="GO:0003724">
    <property type="term" value="F:RNA helicase activity"/>
    <property type="evidence" value="ECO:0007669"/>
    <property type="project" value="TreeGrafter"/>
</dbReference>
<dbReference type="PROSITE" id="PS51194">
    <property type="entry name" value="HELICASE_CTER"/>
    <property type="match status" value="1"/>
</dbReference>
<dbReference type="GO" id="GO:0005840">
    <property type="term" value="C:ribosome"/>
    <property type="evidence" value="ECO:0007669"/>
    <property type="project" value="TreeGrafter"/>
</dbReference>
<keyword evidence="3" id="KW-0347">Helicase</keyword>
<dbReference type="PANTHER" id="PTHR47963">
    <property type="entry name" value="DEAD-BOX ATP-DEPENDENT RNA HELICASE 47, MITOCHONDRIAL"/>
    <property type="match status" value="1"/>
</dbReference>
<evidence type="ECO:0000256" key="3">
    <source>
        <dbReference type="ARBA" id="ARBA00022806"/>
    </source>
</evidence>
<feature type="domain" description="Helicase C-terminal" evidence="7">
    <location>
        <begin position="225"/>
        <end position="377"/>
    </location>
</feature>
<evidence type="ECO:0000256" key="2">
    <source>
        <dbReference type="ARBA" id="ARBA00022801"/>
    </source>
</evidence>
<evidence type="ECO:0000256" key="4">
    <source>
        <dbReference type="ARBA" id="ARBA00022840"/>
    </source>
</evidence>
<dbReference type="STRING" id="1121865.OMW_00247"/>
<dbReference type="GO" id="GO:0005829">
    <property type="term" value="C:cytosol"/>
    <property type="evidence" value="ECO:0007669"/>
    <property type="project" value="TreeGrafter"/>
</dbReference>
<keyword evidence="9" id="KW-1185">Reference proteome</keyword>
<dbReference type="PANTHER" id="PTHR47963:SF7">
    <property type="entry name" value="ATP-DEPENDENT RNA HELICASE YFML-RELATED"/>
    <property type="match status" value="1"/>
</dbReference>
<keyword evidence="1" id="KW-0547">Nucleotide-binding</keyword>
<dbReference type="PATRIC" id="fig|1121865.3.peg.239"/>
<proteinExistence type="predicted"/>
<dbReference type="Pfam" id="PF00270">
    <property type="entry name" value="DEAD"/>
    <property type="match status" value="1"/>
</dbReference>
<dbReference type="GO" id="GO:0009409">
    <property type="term" value="P:response to cold"/>
    <property type="evidence" value="ECO:0007669"/>
    <property type="project" value="TreeGrafter"/>
</dbReference>
<dbReference type="GO" id="GO:0033592">
    <property type="term" value="F:RNA strand annealing activity"/>
    <property type="evidence" value="ECO:0007669"/>
    <property type="project" value="TreeGrafter"/>
</dbReference>
<dbReference type="RefSeq" id="WP_016182413.1">
    <property type="nucleotide sequence ID" value="NZ_JXKI01000002.1"/>
</dbReference>
<keyword evidence="2" id="KW-0378">Hydrolase</keyword>
<gene>
    <name evidence="8" type="ORF">I568_00845</name>
</gene>
<dbReference type="CDD" id="cd18787">
    <property type="entry name" value="SF2_C_DEAD"/>
    <property type="match status" value="1"/>
</dbReference>
<dbReference type="EMBL" id="ASWJ01000004">
    <property type="protein sequence ID" value="EOW84351.1"/>
    <property type="molecule type" value="Genomic_DNA"/>
</dbReference>
<dbReference type="eggNOG" id="COG0513">
    <property type="taxonomic scope" value="Bacteria"/>
</dbReference>
<dbReference type="InterPro" id="IPR027417">
    <property type="entry name" value="P-loop_NTPase"/>
</dbReference>
<comment type="caution">
    <text evidence="8">The sequence shown here is derived from an EMBL/GenBank/DDBJ whole genome shotgun (WGS) entry which is preliminary data.</text>
</comment>
<dbReference type="InterPro" id="IPR011545">
    <property type="entry name" value="DEAD/DEAH_box_helicase_dom"/>
</dbReference>
<dbReference type="Pfam" id="PF00271">
    <property type="entry name" value="Helicase_C"/>
    <property type="match status" value="1"/>
</dbReference>
<evidence type="ECO:0000256" key="5">
    <source>
        <dbReference type="SAM" id="MobiDB-lite"/>
    </source>
</evidence>
<dbReference type="InterPro" id="IPR014001">
    <property type="entry name" value="Helicase_ATP-bd"/>
</dbReference>
<evidence type="ECO:0000313" key="8">
    <source>
        <dbReference type="EMBL" id="EOW84351.1"/>
    </source>
</evidence>
<feature type="compositionally biased region" description="Basic residues" evidence="5">
    <location>
        <begin position="382"/>
        <end position="396"/>
    </location>
</feature>
<dbReference type="Proteomes" id="UP000014113">
    <property type="component" value="Unassembled WGS sequence"/>
</dbReference>